<dbReference type="InterPro" id="IPR014710">
    <property type="entry name" value="RmlC-like_jellyroll"/>
</dbReference>
<dbReference type="SMART" id="SM00342">
    <property type="entry name" value="HTH_ARAC"/>
    <property type="match status" value="1"/>
</dbReference>
<dbReference type="SUPFAM" id="SSF46689">
    <property type="entry name" value="Homeodomain-like"/>
    <property type="match status" value="2"/>
</dbReference>
<dbReference type="InterPro" id="IPR037923">
    <property type="entry name" value="HTH-like"/>
</dbReference>
<organism evidence="5 6">
    <name type="scientific">Congzhengia minquanensis</name>
    <dbReference type="NCBI Taxonomy" id="2763657"/>
    <lineage>
        <taxon>Bacteria</taxon>
        <taxon>Bacillati</taxon>
        <taxon>Bacillota</taxon>
        <taxon>Clostridia</taxon>
        <taxon>Eubacteriales</taxon>
        <taxon>Oscillospiraceae</taxon>
        <taxon>Congzhengia</taxon>
    </lineage>
</organism>
<dbReference type="InterPro" id="IPR018062">
    <property type="entry name" value="HTH_AraC-typ_CS"/>
</dbReference>
<dbReference type="InterPro" id="IPR003313">
    <property type="entry name" value="AraC-bd"/>
</dbReference>
<comment type="caution">
    <text evidence="5">The sequence shown here is derived from an EMBL/GenBank/DDBJ whole genome shotgun (WGS) entry which is preliminary data.</text>
</comment>
<keyword evidence="6" id="KW-1185">Reference proteome</keyword>
<dbReference type="PROSITE" id="PS00041">
    <property type="entry name" value="HTH_ARAC_FAMILY_1"/>
    <property type="match status" value="1"/>
</dbReference>
<dbReference type="PRINTS" id="PR00032">
    <property type="entry name" value="HTHARAC"/>
</dbReference>
<dbReference type="InterPro" id="IPR018060">
    <property type="entry name" value="HTH_AraC"/>
</dbReference>
<dbReference type="PROSITE" id="PS01124">
    <property type="entry name" value="HTH_ARAC_FAMILY_2"/>
    <property type="match status" value="1"/>
</dbReference>
<name>A0A926DR79_9FIRM</name>
<sequence>MENAYFEEVHRAEKGYPYINPDTGNLSYVVHFHDEAEIDCVREGETVVVCESGSFEAKQGDICLFMPGELHGFVSRGENNIFVMKAVVTGAEGQEGFLDLSKIRLLKNVITKRDAVYQKLLSYVQDIQTEHAGKKPGFEYAVNALSLSAFVEALRGVGFRAVTTKQSAQIAESMKLLRHAERFVEQNYMRPVSLEEMADYCNFSKYYFSHYFKKVTGVSFFYYLTVYRLERAMGLMKSTNHSMTEISYQCGFGSTRSFNRLFKKHFGVTPTEFRDQ</sequence>
<evidence type="ECO:0000256" key="1">
    <source>
        <dbReference type="ARBA" id="ARBA00023015"/>
    </source>
</evidence>
<dbReference type="InterPro" id="IPR009057">
    <property type="entry name" value="Homeodomain-like_sf"/>
</dbReference>
<evidence type="ECO:0000313" key="5">
    <source>
        <dbReference type="EMBL" id="MBC8541859.1"/>
    </source>
</evidence>
<proteinExistence type="predicted"/>
<dbReference type="GO" id="GO:0043565">
    <property type="term" value="F:sequence-specific DNA binding"/>
    <property type="evidence" value="ECO:0007669"/>
    <property type="project" value="InterPro"/>
</dbReference>
<dbReference type="GO" id="GO:0003700">
    <property type="term" value="F:DNA-binding transcription factor activity"/>
    <property type="evidence" value="ECO:0007669"/>
    <property type="project" value="InterPro"/>
</dbReference>
<dbReference type="Gene3D" id="2.60.120.10">
    <property type="entry name" value="Jelly Rolls"/>
    <property type="match status" value="1"/>
</dbReference>
<dbReference type="Proteomes" id="UP000611762">
    <property type="component" value="Unassembled WGS sequence"/>
</dbReference>
<feature type="domain" description="HTH araC/xylS-type" evidence="4">
    <location>
        <begin position="178"/>
        <end position="276"/>
    </location>
</feature>
<protein>
    <submittedName>
        <fullName evidence="5">Helix-turn-helix transcriptional regulator</fullName>
    </submittedName>
</protein>
<dbReference type="Pfam" id="PF12833">
    <property type="entry name" value="HTH_18"/>
    <property type="match status" value="1"/>
</dbReference>
<evidence type="ECO:0000259" key="4">
    <source>
        <dbReference type="PROSITE" id="PS01124"/>
    </source>
</evidence>
<dbReference type="RefSeq" id="WP_249313844.1">
    <property type="nucleotide sequence ID" value="NZ_JACRSU010000006.1"/>
</dbReference>
<dbReference type="InterPro" id="IPR020449">
    <property type="entry name" value="Tscrpt_reg_AraC-type_HTH"/>
</dbReference>
<dbReference type="PANTHER" id="PTHR43280">
    <property type="entry name" value="ARAC-FAMILY TRANSCRIPTIONAL REGULATOR"/>
    <property type="match status" value="1"/>
</dbReference>
<dbReference type="EMBL" id="JACRSU010000006">
    <property type="protein sequence ID" value="MBC8541859.1"/>
    <property type="molecule type" value="Genomic_DNA"/>
</dbReference>
<gene>
    <name evidence="5" type="ORF">H8698_12825</name>
</gene>
<reference evidence="5" key="1">
    <citation type="submission" date="2020-08" db="EMBL/GenBank/DDBJ databases">
        <title>Genome public.</title>
        <authorList>
            <person name="Liu C."/>
            <person name="Sun Q."/>
        </authorList>
    </citation>
    <scope>NUCLEOTIDE SEQUENCE</scope>
    <source>
        <strain evidence="5">H8</strain>
    </source>
</reference>
<dbReference type="Gene3D" id="1.10.10.60">
    <property type="entry name" value="Homeodomain-like"/>
    <property type="match status" value="2"/>
</dbReference>
<dbReference type="AlphaFoldDB" id="A0A926DR79"/>
<keyword evidence="2" id="KW-0238">DNA-binding</keyword>
<evidence type="ECO:0000256" key="3">
    <source>
        <dbReference type="ARBA" id="ARBA00023163"/>
    </source>
</evidence>
<evidence type="ECO:0000313" key="6">
    <source>
        <dbReference type="Proteomes" id="UP000611762"/>
    </source>
</evidence>
<dbReference type="PANTHER" id="PTHR43280:SF28">
    <property type="entry name" value="HTH-TYPE TRANSCRIPTIONAL ACTIVATOR RHAS"/>
    <property type="match status" value="1"/>
</dbReference>
<dbReference type="SUPFAM" id="SSF51215">
    <property type="entry name" value="Regulatory protein AraC"/>
    <property type="match status" value="1"/>
</dbReference>
<keyword evidence="1" id="KW-0805">Transcription regulation</keyword>
<dbReference type="Pfam" id="PF02311">
    <property type="entry name" value="AraC_binding"/>
    <property type="match status" value="1"/>
</dbReference>
<keyword evidence="3" id="KW-0804">Transcription</keyword>
<accession>A0A926DR79</accession>
<evidence type="ECO:0000256" key="2">
    <source>
        <dbReference type="ARBA" id="ARBA00023125"/>
    </source>
</evidence>